<dbReference type="RefSeq" id="WP_115586138.1">
    <property type="nucleotide sequence ID" value="NZ_CP025544.1"/>
</dbReference>
<accession>A0A345ZCV6</accession>
<keyword evidence="2" id="KW-1185">Reference proteome</keyword>
<sequence>MKNLRFLLIATFIFTTAPSVNLLAITVDDVREQKKDDLINCYQEMFACLKLIEEENQRADNRPFLQRFKESAEYTMLYNTGNMKEDIKSGILYKSSVTLRKLKDSYVIKNAKCNYIAREIPKKLEPQDSESISE</sequence>
<evidence type="ECO:0000313" key="1">
    <source>
        <dbReference type="EMBL" id="AXK61123.1"/>
    </source>
</evidence>
<dbReference type="AlphaFoldDB" id="A0A345ZCV6"/>
<organism evidence="1 2">
    <name type="scientific">Candidatus Chromulinivorax destructor</name>
    <dbReference type="NCBI Taxonomy" id="2066483"/>
    <lineage>
        <taxon>Bacteria</taxon>
        <taxon>Candidatus Babelota</taxon>
        <taxon>Candidatus Babeliae</taxon>
        <taxon>Candidatus Babeliales</taxon>
        <taxon>Candidatus Chromulinivoraceae</taxon>
        <taxon>Candidatus Chromulinivorax</taxon>
    </lineage>
</organism>
<proteinExistence type="predicted"/>
<dbReference type="Proteomes" id="UP000254834">
    <property type="component" value="Chromosome"/>
</dbReference>
<evidence type="ECO:0000313" key="2">
    <source>
        <dbReference type="Proteomes" id="UP000254834"/>
    </source>
</evidence>
<protein>
    <submittedName>
        <fullName evidence="1">Uncharacterized protein</fullName>
    </submittedName>
</protein>
<dbReference type="KEGG" id="cdes:C0J27_05320"/>
<gene>
    <name evidence="1" type="ORF">C0J27_05320</name>
</gene>
<name>A0A345ZCV6_9BACT</name>
<dbReference type="EMBL" id="CP025544">
    <property type="protein sequence ID" value="AXK61123.1"/>
    <property type="molecule type" value="Genomic_DNA"/>
</dbReference>
<reference evidence="1 2" key="1">
    <citation type="submission" date="2017-12" db="EMBL/GenBank/DDBJ databases">
        <title>Chromulinavorax destructans is a abundant pathogen of dominant heterotrophic picoflagllates.</title>
        <authorList>
            <person name="Deeg C.M."/>
            <person name="Zimmer M."/>
            <person name="Suttle C.A."/>
        </authorList>
    </citation>
    <scope>NUCLEOTIDE SEQUENCE [LARGE SCALE GENOMIC DNA]</scope>
    <source>
        <strain evidence="1 2">SeV1</strain>
    </source>
</reference>